<dbReference type="EMBL" id="KI517537">
    <property type="protein sequence ID" value="ESQ38503.1"/>
    <property type="molecule type" value="Genomic_DNA"/>
</dbReference>
<dbReference type="Pfam" id="PF05922">
    <property type="entry name" value="Inhibitor_I9"/>
    <property type="match status" value="1"/>
</dbReference>
<proteinExistence type="predicted"/>
<dbReference type="eggNOG" id="ENOG502R1RT">
    <property type="taxonomic scope" value="Eukaryota"/>
</dbReference>
<sequence>MFSRTLLVFFAFSISIVCSSRTLAPSPDNSLTRLYLVQVDPAVYHDCKEYQQLLEKVLHERSPKGALIYCYEYVMSGFAAVLTEEEAEILKGEKGIFRVAEDTIFHLDVGSFKQPNH</sequence>
<dbReference type="AlphaFoldDB" id="V4LFI6"/>
<keyword evidence="1" id="KW-0732">Signal</keyword>
<feature type="chain" id="PRO_5004720744" description="Inhibitor I9 domain-containing protein" evidence="1">
    <location>
        <begin position="20"/>
        <end position="117"/>
    </location>
</feature>
<dbReference type="PANTHER" id="PTHR48222">
    <property type="entry name" value="PROTEINASE INHIBITOR, PROPEPTIDE"/>
    <property type="match status" value="1"/>
</dbReference>
<dbReference type="Gene3D" id="3.30.70.80">
    <property type="entry name" value="Peptidase S8 propeptide/proteinase inhibitor I9"/>
    <property type="match status" value="1"/>
</dbReference>
<feature type="domain" description="Inhibitor I9" evidence="2">
    <location>
        <begin position="48"/>
        <end position="107"/>
    </location>
</feature>
<dbReference type="OrthoDB" id="1080174at2759"/>
<evidence type="ECO:0000259" key="2">
    <source>
        <dbReference type="Pfam" id="PF05922"/>
    </source>
</evidence>
<keyword evidence="4" id="KW-1185">Reference proteome</keyword>
<dbReference type="Proteomes" id="UP000030689">
    <property type="component" value="Unassembled WGS sequence"/>
</dbReference>
<evidence type="ECO:0000313" key="3">
    <source>
        <dbReference type="EMBL" id="ESQ38503.1"/>
    </source>
</evidence>
<reference evidence="3 4" key="1">
    <citation type="journal article" date="2013" name="Front. Plant Sci.">
        <title>The Reference Genome of the Halophytic Plant Eutrema salsugineum.</title>
        <authorList>
            <person name="Yang R."/>
            <person name="Jarvis D.E."/>
            <person name="Chen H."/>
            <person name="Beilstein M.A."/>
            <person name="Grimwood J."/>
            <person name="Jenkins J."/>
            <person name="Shu S."/>
            <person name="Prochnik S."/>
            <person name="Xin M."/>
            <person name="Ma C."/>
            <person name="Schmutz J."/>
            <person name="Wing R.A."/>
            <person name="Mitchell-Olds T."/>
            <person name="Schumaker K.S."/>
            <person name="Wang X."/>
        </authorList>
    </citation>
    <scope>NUCLEOTIDE SEQUENCE [LARGE SCALE GENOMIC DNA]</scope>
</reference>
<organism evidence="3 4">
    <name type="scientific">Eutrema salsugineum</name>
    <name type="common">Saltwater cress</name>
    <name type="synonym">Sisymbrium salsugineum</name>
    <dbReference type="NCBI Taxonomy" id="72664"/>
    <lineage>
        <taxon>Eukaryota</taxon>
        <taxon>Viridiplantae</taxon>
        <taxon>Streptophyta</taxon>
        <taxon>Embryophyta</taxon>
        <taxon>Tracheophyta</taxon>
        <taxon>Spermatophyta</taxon>
        <taxon>Magnoliopsida</taxon>
        <taxon>eudicotyledons</taxon>
        <taxon>Gunneridae</taxon>
        <taxon>Pentapetalae</taxon>
        <taxon>rosids</taxon>
        <taxon>malvids</taxon>
        <taxon>Brassicales</taxon>
        <taxon>Brassicaceae</taxon>
        <taxon>Eutremeae</taxon>
        <taxon>Eutrema</taxon>
    </lineage>
</organism>
<dbReference type="InterPro" id="IPR010259">
    <property type="entry name" value="S8pro/Inhibitor_I9"/>
</dbReference>
<dbReference type="PANTHER" id="PTHR48222:SF4">
    <property type="entry name" value="PROTEINASE INHIBITOR, PROPEPTIDE"/>
    <property type="match status" value="1"/>
</dbReference>
<gene>
    <name evidence="3" type="ORF">EUTSA_v10029353mg</name>
</gene>
<evidence type="ECO:0000256" key="1">
    <source>
        <dbReference type="SAM" id="SignalP"/>
    </source>
</evidence>
<protein>
    <recommendedName>
        <fullName evidence="2">Inhibitor I9 domain-containing protein</fullName>
    </recommendedName>
</protein>
<feature type="signal peptide" evidence="1">
    <location>
        <begin position="1"/>
        <end position="19"/>
    </location>
</feature>
<dbReference type="KEGG" id="eus:EUTSA_v10029353mg"/>
<accession>V4LFI6</accession>
<dbReference type="InterPro" id="IPR037045">
    <property type="entry name" value="S8pro/Inhibitor_I9_sf"/>
</dbReference>
<dbReference type="Gramene" id="ESQ38503">
    <property type="protein sequence ID" value="ESQ38503"/>
    <property type="gene ID" value="EUTSA_v10029353mg"/>
</dbReference>
<dbReference type="OMA" id="LYHGDCK"/>
<name>V4LFI6_EUTSA</name>
<evidence type="ECO:0000313" key="4">
    <source>
        <dbReference type="Proteomes" id="UP000030689"/>
    </source>
</evidence>